<feature type="compositionally biased region" description="Basic and acidic residues" evidence="2">
    <location>
        <begin position="582"/>
        <end position="599"/>
    </location>
</feature>
<dbReference type="RefSeq" id="XP_013247182.1">
    <property type="nucleotide sequence ID" value="XM_013391728.1"/>
</dbReference>
<keyword evidence="3" id="KW-0472">Membrane</keyword>
<feature type="domain" description="SUN" evidence="4">
    <location>
        <begin position="928"/>
        <end position="1099"/>
    </location>
</feature>
<dbReference type="Proteomes" id="UP000018050">
    <property type="component" value="Unassembled WGS sequence"/>
</dbReference>
<feature type="region of interest" description="Disordered" evidence="2">
    <location>
        <begin position="2202"/>
        <end position="2228"/>
    </location>
</feature>
<feature type="compositionally biased region" description="Polar residues" evidence="2">
    <location>
        <begin position="1241"/>
        <end position="1260"/>
    </location>
</feature>
<dbReference type="OMA" id="PGMQHIK"/>
<sequence>MSSFAAAGDICGVRGATYRFQTHQLLLRGVADSCVSGVPTYTVSEAQPPAGNSTAGSRVQRLLQQQRLQQEAQPQQKQTQQYHEQQHACAASPLNAFDPGRVLEGASGPEKGSSVLNTAIVTWGAGSSPRPEDIKVQRRQEASGLPADSSPSEGRKRHQQLGSTTGAPEDTAFATSDLFPRTSLQQQLHLQQQRLQKQQQQQQQQSQRAYLSGKTSGVFIAFRQLAAAAAAGAAAATRKRSAPSSGPGLQSPTHRQQEERQQRESLVQLPLLTSASRSSPPADAIKHHRATHDVGNTRPDVAAAAAASLADATSARLLEVSSASTSGARSPVMPAAVGMQHPLKAGQWQQLEDEVVPSAGYTGGSSAVWIMQWCYSLGSCTAAATHRGQLGPAALRGEAASDAAEAARCHCVASRMPVLLRDQPSHRRQRGQQHQQQQEEVRVITVLQQRLLLLCCTEGSYPPQLRSALHQELEYHMFRAATAKRDPAVVLGTGAALGKAHPANKERGGENVAASGDETTPHTGCEDTAETTSLKGAAAEPAATTDSLPSPLATDGARQEQHKLHLRQDEGRQSLKLSSQSDGERGGEQAKSGKPEGVHHQQQMKNKQQQRQEHHSINQHGEQQHELSSKWGGQLVSWTWRRSCMRQRQPLEREAAAAAEGVAVAAAALCYRPPAPTSLALQLLLLLLPHDLAVRLLANTTAQCQQPQRQQQPHQVQQAVGQQVDTEQPGKLLQREEPKRYAAHQELHYGSCAPHAEGLRSGNSCAVPFDGGSLVALEFAGAVDESEQQEGAIDGLGTQKGVRSELHSKEQQQDEQLSRQHVKQQQDTQQHDNIDGRIQEGQTLQEDRGSQQLQERKEDAQTVAVPQRHSRLDQEQQRQKELVKQQQNLQEEDGNAAKSAAPAAAAAGKFHANSQDPLAKSVVGGILGAPQLYGRGFVQGKQLPASFLRLHFNFASLDAGARVIASSPGMQHIKAVQRPDADTYMLVPCYVPSKYFVLSFSETLKIDFVVMQSFEIYANAFWHIQLLGADTYPTRQWRLIANLQTAADVSSELFDLKSECAALSSCWVKFLKVRLLTHHDEGPHYYCSLTSFQVFGATGVQFLETQIHDEFGEAAHGTDGEVSEGFVSSSGPLAVGTSAVNEAAGDSSIVATKDFRETAVEASLPLVSSDQSGSHEGTTQQLEAAQSVPCVSIGSLGEQERARERRGVGELPQHLEEMQGSAASAASVERLDKRIPVSKDATASSEADGLHNSTENSGVIDTQREAPSIPGERQRRGLSAGIHGGSPFDALIDGASLAAVSASAETEIAPQRVAQQQQQQLHSLPQVEEAEKESAAALNALSGALEKALQQQQLLKQKRQRQQQEQVDLQHEILVGDPAWADMSYPSLSIPGLRELLSFRSGLVDPTLCIASNGNNARSVWKGYHPLIQPSTSRYICIPLAEGTPTTGASTTAPPANKPSAAHQVHLVAANASPSKSSKQLQVADAATEALRQAAAYARAFLLDALQHQQPQLQQSPIGAAFLRFLMTTTPGEQDQQTEILRVLSLLLQPPSMDMSSNSGAVSGEAVRGGMAAAPPLGPRDSKGEHVLVMLLERMKSLEGETAAFKAAAAERQQQLQLQQQHLLHLSLLVQLQQQLGSFLFERLAAFDGLIPHLNPLVQLLDDSEAAATSSAAAAQEGEALSGTVPAAAEQQVDPHCRRIDSNSGLNNFGKRKEEQRQPHHCRHTARQRSWGWPWDALKRELLQSLEWVWRWLLLPLVHWGSYVVFAVRVAPRLLQEFFCSDAESAVVQQSCAAAASLYFGITSVAGTVAYGATVGADIACRGLSVIAAFVATVWTRLFAAVNQGPLPLSHDWSTGNGSSPWTERLLMLQERETHQGVDSSVATPLLLLLVCFFAVSGAFFWRLRRGQRVAAAAAGECALLRRSFELLQQQHQALVHQLQQCKREQQLLLLLTANHQSGSSSRVFLRRTEYETYETDVQQRQRKEVQLDVPVKAELSAGIVRTAAAPQNETLMEAPEPSASSLRSQAQREAADAPGPSLLRRLSTSLAPRVFLGLSRNTGRRPHVATANYEGSSSRSINPSVDNAGASQPSGQGGDAVLPQRRGIMLQQREGYGGPQEQHTQQEQQLQVAAAALLPALDTKAMRSLKLQRHTLRQRRQGGATTPMASPAAAAVTDGDTLLLSPSIIGTGISSHTQNAYISTGAEPAPATTSSAAPSQSSSSRSSSVCSTSGSLHMVANSYLKSLWASQLARSNAMPHASPFLQLTQRQMDLTRAVRPRHSAEAEVRASINPSSSSSSNSSVYGGSCYVAPLSGASQGRNFRGSMPMSIPAAGRSVTGGETPDQFGTGAEGEVQLSVARSCGSGETSVTGDSCESSTSRVSPDAFSASDPVNAMELTQQRGIPRGRRYPRIGTKAAGSSLRQIPGTLAVISAGALPVAHAESSAPDFARRSEFTSEVVSIEAIGAAVMAPVSEISPSAELQQTQLLQPQEQHLPAALAASGGRDGRRRRKKRGAS</sequence>
<dbReference type="OrthoDB" id="266334at2759"/>
<keyword evidence="3" id="KW-0812">Transmembrane</keyword>
<evidence type="ECO:0000259" key="4">
    <source>
        <dbReference type="PROSITE" id="PS51469"/>
    </source>
</evidence>
<proteinExistence type="predicted"/>
<dbReference type="PANTHER" id="PTHR46007">
    <property type="entry name" value="MEDIATOR OF RNA POLYMERASE II TRANSCRIPTION SUBUNIT 12"/>
    <property type="match status" value="1"/>
</dbReference>
<feature type="transmembrane region" description="Helical" evidence="3">
    <location>
        <begin position="1882"/>
        <end position="1902"/>
    </location>
</feature>
<feature type="region of interest" description="Disordered" evidence="2">
    <location>
        <begin position="1166"/>
        <end position="1282"/>
    </location>
</feature>
<feature type="compositionally biased region" description="Basic and acidic residues" evidence="2">
    <location>
        <begin position="1198"/>
        <end position="1217"/>
    </location>
</feature>
<evidence type="ECO:0000256" key="2">
    <source>
        <dbReference type="SAM" id="MobiDB-lite"/>
    </source>
</evidence>
<feature type="region of interest" description="Disordered" evidence="2">
    <location>
        <begin position="802"/>
        <end position="902"/>
    </location>
</feature>
<keyword evidence="6" id="KW-1185">Reference proteome</keyword>
<dbReference type="GO" id="GO:0016592">
    <property type="term" value="C:mediator complex"/>
    <property type="evidence" value="ECO:0007669"/>
    <property type="project" value="TreeGrafter"/>
</dbReference>
<evidence type="ECO:0000256" key="3">
    <source>
        <dbReference type="SAM" id="Phobius"/>
    </source>
</evidence>
<feature type="compositionally biased region" description="Basic and acidic residues" evidence="2">
    <location>
        <begin position="829"/>
        <end position="838"/>
    </location>
</feature>
<feature type="region of interest" description="Disordered" evidence="2">
    <location>
        <begin position="1704"/>
        <end position="1723"/>
    </location>
</feature>
<dbReference type="Pfam" id="PF07738">
    <property type="entry name" value="Sad1_UNC"/>
    <property type="match status" value="1"/>
</dbReference>
<feature type="compositionally biased region" description="Basic and acidic residues" evidence="2">
    <location>
        <begin position="870"/>
        <end position="883"/>
    </location>
</feature>
<evidence type="ECO:0000256" key="1">
    <source>
        <dbReference type="SAM" id="Coils"/>
    </source>
</evidence>
<name>U6GVX3_EIMAC</name>
<feature type="compositionally biased region" description="Low complexity" evidence="2">
    <location>
        <begin position="65"/>
        <end position="83"/>
    </location>
</feature>
<evidence type="ECO:0000313" key="6">
    <source>
        <dbReference type="Proteomes" id="UP000018050"/>
    </source>
</evidence>
<keyword evidence="3" id="KW-1133">Transmembrane helix</keyword>
<feature type="compositionally biased region" description="Basic residues" evidence="2">
    <location>
        <begin position="2504"/>
        <end position="2514"/>
    </location>
</feature>
<gene>
    <name evidence="5" type="ORF">EAH_00042900</name>
</gene>
<feature type="compositionally biased region" description="Low complexity" evidence="2">
    <location>
        <begin position="2288"/>
        <end position="2300"/>
    </location>
</feature>
<dbReference type="EMBL" id="HG673478">
    <property type="protein sequence ID" value="CDI83732.1"/>
    <property type="molecule type" value="Genomic_DNA"/>
</dbReference>
<feature type="region of interest" description="Disordered" evidence="2">
    <location>
        <begin position="2007"/>
        <end position="2041"/>
    </location>
</feature>
<feature type="compositionally biased region" description="Basic and acidic residues" evidence="2">
    <location>
        <begin position="610"/>
        <end position="628"/>
    </location>
</feature>
<feature type="compositionally biased region" description="Basic and acidic residues" evidence="2">
    <location>
        <begin position="557"/>
        <end position="573"/>
    </location>
</feature>
<reference evidence="5" key="2">
    <citation type="submission" date="2013-10" db="EMBL/GenBank/DDBJ databases">
        <authorList>
            <person name="Aslett M."/>
        </authorList>
    </citation>
    <scope>NUCLEOTIDE SEQUENCE</scope>
    <source>
        <strain evidence="5">Houghton</strain>
    </source>
</reference>
<feature type="compositionally biased region" description="Basic and acidic residues" evidence="2">
    <location>
        <begin position="802"/>
        <end position="818"/>
    </location>
</feature>
<feature type="region of interest" description="Disordered" evidence="2">
    <location>
        <begin position="123"/>
        <end position="172"/>
    </location>
</feature>
<feature type="compositionally biased region" description="Low complexity" evidence="2">
    <location>
        <begin position="707"/>
        <end position="724"/>
    </location>
</feature>
<keyword evidence="1" id="KW-0175">Coiled coil</keyword>
<dbReference type="GO" id="GO:0045944">
    <property type="term" value="P:positive regulation of transcription by RNA polymerase II"/>
    <property type="evidence" value="ECO:0007669"/>
    <property type="project" value="TreeGrafter"/>
</dbReference>
<feature type="region of interest" description="Disordered" evidence="2">
    <location>
        <begin position="238"/>
        <end position="297"/>
    </location>
</feature>
<organism evidence="5 6">
    <name type="scientific">Eimeria acervulina</name>
    <name type="common">Coccidian parasite</name>
    <dbReference type="NCBI Taxonomy" id="5801"/>
    <lineage>
        <taxon>Eukaryota</taxon>
        <taxon>Sar</taxon>
        <taxon>Alveolata</taxon>
        <taxon>Apicomplexa</taxon>
        <taxon>Conoidasida</taxon>
        <taxon>Coccidia</taxon>
        <taxon>Eucoccidiorida</taxon>
        <taxon>Eimeriorina</taxon>
        <taxon>Eimeriidae</taxon>
        <taxon>Eimeria</taxon>
    </lineage>
</organism>
<dbReference type="PANTHER" id="PTHR46007:SF12">
    <property type="entry name" value="C2H2-TYPE DOMAIN-CONTAINING PROTEIN-RELATED"/>
    <property type="match status" value="1"/>
</dbReference>
<evidence type="ECO:0000313" key="5">
    <source>
        <dbReference type="EMBL" id="CDI83732.1"/>
    </source>
</evidence>
<dbReference type="InterPro" id="IPR051647">
    <property type="entry name" value="Mediator_comp_sub12"/>
</dbReference>
<feature type="compositionally biased region" description="Polar residues" evidence="2">
    <location>
        <begin position="2362"/>
        <end position="2379"/>
    </location>
</feature>
<accession>U6GVX3</accession>
<feature type="coiled-coil region" evidence="1">
    <location>
        <begin position="181"/>
        <end position="208"/>
    </location>
</feature>
<dbReference type="PROSITE" id="PS51469">
    <property type="entry name" value="SUN"/>
    <property type="match status" value="1"/>
</dbReference>
<feature type="coiled-coil region" evidence="1">
    <location>
        <begin position="1327"/>
        <end position="1372"/>
    </location>
</feature>
<dbReference type="InterPro" id="IPR012919">
    <property type="entry name" value="SUN_dom"/>
</dbReference>
<dbReference type="GO" id="GO:0003713">
    <property type="term" value="F:transcription coactivator activity"/>
    <property type="evidence" value="ECO:0007669"/>
    <property type="project" value="TreeGrafter"/>
</dbReference>
<feature type="compositionally biased region" description="Basic and acidic residues" evidence="2">
    <location>
        <begin position="130"/>
        <end position="141"/>
    </location>
</feature>
<feature type="region of interest" description="Disordered" evidence="2">
    <location>
        <begin position="2278"/>
        <end position="2300"/>
    </location>
</feature>
<feature type="compositionally biased region" description="Polar residues" evidence="2">
    <location>
        <begin position="2070"/>
        <end position="2091"/>
    </location>
</feature>
<dbReference type="VEuPathDB" id="ToxoDB:EAH_00042900"/>
<reference evidence="5" key="1">
    <citation type="submission" date="2013-10" db="EMBL/GenBank/DDBJ databases">
        <title>Genomic analysis of the causative agents of coccidiosis in chickens.</title>
        <authorList>
            <person name="Reid A.J."/>
            <person name="Blake D."/>
            <person name="Billington K."/>
            <person name="Browne H."/>
            <person name="Dunn M."/>
            <person name="Hung S."/>
            <person name="Kawahara F."/>
            <person name="Miranda-Saavedra D."/>
            <person name="Mourier T."/>
            <person name="Nagra H."/>
            <person name="Otto T.D."/>
            <person name="Rawlings N."/>
            <person name="Sanchez A."/>
            <person name="Sanders M."/>
            <person name="Subramaniam C."/>
            <person name="Tay Y."/>
            <person name="Dear P."/>
            <person name="Doerig C."/>
            <person name="Gruber A."/>
            <person name="Parkinson J."/>
            <person name="Shirley M."/>
            <person name="Wan K.L."/>
            <person name="Berriman M."/>
            <person name="Tomley F."/>
            <person name="Pain A."/>
        </authorList>
    </citation>
    <scope>NUCLEOTIDE SEQUENCE</scope>
    <source>
        <strain evidence="5">Houghton</strain>
    </source>
</reference>
<feature type="compositionally biased region" description="Polar residues" evidence="2">
    <location>
        <begin position="2019"/>
        <end position="2028"/>
    </location>
</feature>
<feature type="region of interest" description="Disordered" evidence="2">
    <location>
        <begin position="2359"/>
        <end position="2385"/>
    </location>
</feature>
<dbReference type="GeneID" id="25272360"/>
<feature type="compositionally biased region" description="Polar residues" evidence="2">
    <location>
        <begin position="242"/>
        <end position="254"/>
    </location>
</feature>
<feature type="region of interest" description="Disordered" evidence="2">
    <location>
        <begin position="707"/>
        <end position="728"/>
    </location>
</feature>
<feature type="region of interest" description="Disordered" evidence="2">
    <location>
        <begin position="499"/>
        <end position="629"/>
    </location>
</feature>
<protein>
    <submittedName>
        <fullName evidence="5">MFS transporter, related</fullName>
    </submittedName>
</protein>
<feature type="region of interest" description="Disordered" evidence="2">
    <location>
        <begin position="65"/>
        <end position="89"/>
    </location>
</feature>
<feature type="compositionally biased region" description="Basic and acidic residues" evidence="2">
    <location>
        <begin position="845"/>
        <end position="860"/>
    </location>
</feature>
<feature type="compositionally biased region" description="Polar residues" evidence="2">
    <location>
        <begin position="1166"/>
        <end position="1184"/>
    </location>
</feature>
<feature type="region of interest" description="Disordered" evidence="2">
    <location>
        <begin position="2494"/>
        <end position="2514"/>
    </location>
</feature>
<feature type="region of interest" description="Disordered" evidence="2">
    <location>
        <begin position="2063"/>
        <end position="2098"/>
    </location>
</feature>